<reference evidence="1" key="1">
    <citation type="submission" date="2021-06" db="EMBL/GenBank/DDBJ databases">
        <authorList>
            <person name="Kallberg Y."/>
            <person name="Tangrot J."/>
            <person name="Rosling A."/>
        </authorList>
    </citation>
    <scope>NUCLEOTIDE SEQUENCE</scope>
    <source>
        <strain evidence="1">UK204</strain>
    </source>
</reference>
<feature type="non-terminal residue" evidence="1">
    <location>
        <position position="1"/>
    </location>
</feature>
<dbReference type="AlphaFoldDB" id="A0A9N9EB61"/>
<dbReference type="Proteomes" id="UP000789570">
    <property type="component" value="Unassembled WGS sequence"/>
</dbReference>
<evidence type="ECO:0000313" key="1">
    <source>
        <dbReference type="EMBL" id="CAG8672557.1"/>
    </source>
</evidence>
<accession>A0A9N9EB61</accession>
<gene>
    <name evidence="1" type="ORF">FCALED_LOCUS12096</name>
</gene>
<proteinExistence type="predicted"/>
<keyword evidence="2" id="KW-1185">Reference proteome</keyword>
<comment type="caution">
    <text evidence="1">The sequence shown here is derived from an EMBL/GenBank/DDBJ whole genome shotgun (WGS) entry which is preliminary data.</text>
</comment>
<sequence>ASSNIISESPMFDTKLIGQNLVLMLVGDKKSIDERDKSTRLINY</sequence>
<evidence type="ECO:0000313" key="2">
    <source>
        <dbReference type="Proteomes" id="UP000789570"/>
    </source>
</evidence>
<protein>
    <submittedName>
        <fullName evidence="1">3882_t:CDS:1</fullName>
    </submittedName>
</protein>
<name>A0A9N9EB61_9GLOM</name>
<dbReference type="EMBL" id="CAJVPQ010005587">
    <property type="protein sequence ID" value="CAG8672557.1"/>
    <property type="molecule type" value="Genomic_DNA"/>
</dbReference>
<organism evidence="1 2">
    <name type="scientific">Funneliformis caledonium</name>
    <dbReference type="NCBI Taxonomy" id="1117310"/>
    <lineage>
        <taxon>Eukaryota</taxon>
        <taxon>Fungi</taxon>
        <taxon>Fungi incertae sedis</taxon>
        <taxon>Mucoromycota</taxon>
        <taxon>Glomeromycotina</taxon>
        <taxon>Glomeromycetes</taxon>
        <taxon>Glomerales</taxon>
        <taxon>Glomeraceae</taxon>
        <taxon>Funneliformis</taxon>
    </lineage>
</organism>